<sequence length="200" mass="22020">MKFSSGPLFATLALTAYLPSILAVDGFAPRGTVAVFRRELAANGTAAANGTEVDVGNNEDDNAEEDNNEDDQNNEDLQKELEDAQNKDGINIDQNNLEESLLQNLELLMLGLGICNFDFNSLGGIGINDQIQLLLQLQQLQQLQQLGLVNSVSIEQLIQQELLLNNFNLNIFKRTISAAVKQGARESKRTVMARKECKKN</sequence>
<protein>
    <submittedName>
        <fullName evidence="1">Uncharacterized protein</fullName>
    </submittedName>
</protein>
<organism evidence="1 2">
    <name type="scientific">Hypoxylon rubiginosum</name>
    <dbReference type="NCBI Taxonomy" id="110542"/>
    <lineage>
        <taxon>Eukaryota</taxon>
        <taxon>Fungi</taxon>
        <taxon>Dikarya</taxon>
        <taxon>Ascomycota</taxon>
        <taxon>Pezizomycotina</taxon>
        <taxon>Sordariomycetes</taxon>
        <taxon>Xylariomycetidae</taxon>
        <taxon>Xylariales</taxon>
        <taxon>Hypoxylaceae</taxon>
        <taxon>Hypoxylon</taxon>
    </lineage>
</organism>
<dbReference type="EMBL" id="MU394292">
    <property type="protein sequence ID" value="KAI6090162.1"/>
    <property type="molecule type" value="Genomic_DNA"/>
</dbReference>
<gene>
    <name evidence="1" type="ORF">F4821DRAFT_229791</name>
</gene>
<accession>A0ACC0DC74</accession>
<reference evidence="1 2" key="1">
    <citation type="journal article" date="2022" name="New Phytol.">
        <title>Ecological generalism drives hyperdiversity of secondary metabolite gene clusters in xylarialean endophytes.</title>
        <authorList>
            <person name="Franco M.E.E."/>
            <person name="Wisecaver J.H."/>
            <person name="Arnold A.E."/>
            <person name="Ju Y.M."/>
            <person name="Slot J.C."/>
            <person name="Ahrendt S."/>
            <person name="Moore L.P."/>
            <person name="Eastman K.E."/>
            <person name="Scott K."/>
            <person name="Konkel Z."/>
            <person name="Mondo S.J."/>
            <person name="Kuo A."/>
            <person name="Hayes R.D."/>
            <person name="Haridas S."/>
            <person name="Andreopoulos B."/>
            <person name="Riley R."/>
            <person name="LaButti K."/>
            <person name="Pangilinan J."/>
            <person name="Lipzen A."/>
            <person name="Amirebrahimi M."/>
            <person name="Yan J."/>
            <person name="Adam C."/>
            <person name="Keymanesh K."/>
            <person name="Ng V."/>
            <person name="Louie K."/>
            <person name="Northen T."/>
            <person name="Drula E."/>
            <person name="Henrissat B."/>
            <person name="Hsieh H.M."/>
            <person name="Youens-Clark K."/>
            <person name="Lutzoni F."/>
            <person name="Miadlikowska J."/>
            <person name="Eastwood D.C."/>
            <person name="Hamelin R.C."/>
            <person name="Grigoriev I.V."/>
            <person name="U'Ren J.M."/>
        </authorList>
    </citation>
    <scope>NUCLEOTIDE SEQUENCE [LARGE SCALE GENOMIC DNA]</scope>
    <source>
        <strain evidence="1 2">ER1909</strain>
    </source>
</reference>
<name>A0ACC0DC74_9PEZI</name>
<dbReference type="Proteomes" id="UP001497680">
    <property type="component" value="Unassembled WGS sequence"/>
</dbReference>
<keyword evidence="2" id="KW-1185">Reference proteome</keyword>
<comment type="caution">
    <text evidence="1">The sequence shown here is derived from an EMBL/GenBank/DDBJ whole genome shotgun (WGS) entry which is preliminary data.</text>
</comment>
<evidence type="ECO:0000313" key="2">
    <source>
        <dbReference type="Proteomes" id="UP001497680"/>
    </source>
</evidence>
<evidence type="ECO:0000313" key="1">
    <source>
        <dbReference type="EMBL" id="KAI6090162.1"/>
    </source>
</evidence>
<proteinExistence type="predicted"/>